<name>A0A9K3P1R6_HELAN</name>
<dbReference type="AlphaFoldDB" id="A0A9K3P1R6"/>
<sequence length="146" mass="16885">MTASSSTTNMLAVVVNRHGFYSWVGFAITDESEGVALVITTLVQSIHEGIWDRAASWYRLSSYFLFRAKDVLNIHMHNRESAKWRKTVHPMSQTTVWCLWRALNAKVFDGKQQRMVEPWKKSKFWQLVAEKQSKSAASDMGRLLYI</sequence>
<reference evidence="1" key="2">
    <citation type="submission" date="2020-06" db="EMBL/GenBank/DDBJ databases">
        <title>Helianthus annuus Genome sequencing and assembly Release 2.</title>
        <authorList>
            <person name="Gouzy J."/>
            <person name="Langlade N."/>
            <person name="Munos S."/>
        </authorList>
    </citation>
    <scope>NUCLEOTIDE SEQUENCE</scope>
    <source>
        <tissue evidence="1">Leaves</tissue>
    </source>
</reference>
<evidence type="ECO:0000313" key="1">
    <source>
        <dbReference type="EMBL" id="KAF5819173.1"/>
    </source>
</evidence>
<gene>
    <name evidence="1" type="ORF">HanXRQr2_Chr02g0074631</name>
</gene>
<proteinExistence type="predicted"/>
<dbReference type="EMBL" id="MNCJ02000317">
    <property type="protein sequence ID" value="KAF5819173.1"/>
    <property type="molecule type" value="Genomic_DNA"/>
</dbReference>
<dbReference type="Proteomes" id="UP000215914">
    <property type="component" value="Unassembled WGS sequence"/>
</dbReference>
<accession>A0A9K3P1R6</accession>
<dbReference type="OrthoDB" id="1727818at2759"/>
<protein>
    <recommendedName>
        <fullName evidence="3">Reverse transcriptase zinc-binding domain-containing protein</fullName>
    </recommendedName>
</protein>
<evidence type="ECO:0000313" key="2">
    <source>
        <dbReference type="Proteomes" id="UP000215914"/>
    </source>
</evidence>
<organism evidence="1 2">
    <name type="scientific">Helianthus annuus</name>
    <name type="common">Common sunflower</name>
    <dbReference type="NCBI Taxonomy" id="4232"/>
    <lineage>
        <taxon>Eukaryota</taxon>
        <taxon>Viridiplantae</taxon>
        <taxon>Streptophyta</taxon>
        <taxon>Embryophyta</taxon>
        <taxon>Tracheophyta</taxon>
        <taxon>Spermatophyta</taxon>
        <taxon>Magnoliopsida</taxon>
        <taxon>eudicotyledons</taxon>
        <taxon>Gunneridae</taxon>
        <taxon>Pentapetalae</taxon>
        <taxon>asterids</taxon>
        <taxon>campanulids</taxon>
        <taxon>Asterales</taxon>
        <taxon>Asteraceae</taxon>
        <taxon>Asteroideae</taxon>
        <taxon>Heliantheae alliance</taxon>
        <taxon>Heliantheae</taxon>
        <taxon>Helianthus</taxon>
    </lineage>
</organism>
<keyword evidence="2" id="KW-1185">Reference proteome</keyword>
<evidence type="ECO:0008006" key="3">
    <source>
        <dbReference type="Google" id="ProtNLM"/>
    </source>
</evidence>
<reference evidence="1" key="1">
    <citation type="journal article" date="2017" name="Nature">
        <title>The sunflower genome provides insights into oil metabolism, flowering and Asterid evolution.</title>
        <authorList>
            <person name="Badouin H."/>
            <person name="Gouzy J."/>
            <person name="Grassa C.J."/>
            <person name="Murat F."/>
            <person name="Staton S.E."/>
            <person name="Cottret L."/>
            <person name="Lelandais-Briere C."/>
            <person name="Owens G.L."/>
            <person name="Carrere S."/>
            <person name="Mayjonade B."/>
            <person name="Legrand L."/>
            <person name="Gill N."/>
            <person name="Kane N.C."/>
            <person name="Bowers J.E."/>
            <person name="Hubner S."/>
            <person name="Bellec A."/>
            <person name="Berard A."/>
            <person name="Berges H."/>
            <person name="Blanchet N."/>
            <person name="Boniface M.C."/>
            <person name="Brunel D."/>
            <person name="Catrice O."/>
            <person name="Chaidir N."/>
            <person name="Claudel C."/>
            <person name="Donnadieu C."/>
            <person name="Faraut T."/>
            <person name="Fievet G."/>
            <person name="Helmstetter N."/>
            <person name="King M."/>
            <person name="Knapp S.J."/>
            <person name="Lai Z."/>
            <person name="Le Paslier M.C."/>
            <person name="Lippi Y."/>
            <person name="Lorenzon L."/>
            <person name="Mandel J.R."/>
            <person name="Marage G."/>
            <person name="Marchand G."/>
            <person name="Marquand E."/>
            <person name="Bret-Mestries E."/>
            <person name="Morien E."/>
            <person name="Nambeesan S."/>
            <person name="Nguyen T."/>
            <person name="Pegot-Espagnet P."/>
            <person name="Pouilly N."/>
            <person name="Raftis F."/>
            <person name="Sallet E."/>
            <person name="Schiex T."/>
            <person name="Thomas J."/>
            <person name="Vandecasteele C."/>
            <person name="Vares D."/>
            <person name="Vear F."/>
            <person name="Vautrin S."/>
            <person name="Crespi M."/>
            <person name="Mangin B."/>
            <person name="Burke J.M."/>
            <person name="Salse J."/>
            <person name="Munos S."/>
            <person name="Vincourt P."/>
            <person name="Rieseberg L.H."/>
            <person name="Langlade N.B."/>
        </authorList>
    </citation>
    <scope>NUCLEOTIDE SEQUENCE</scope>
    <source>
        <tissue evidence="1">Leaves</tissue>
    </source>
</reference>
<dbReference type="Gramene" id="mRNA:HanXRQr2_Chr02g0074631">
    <property type="protein sequence ID" value="mRNA:HanXRQr2_Chr02g0074631"/>
    <property type="gene ID" value="HanXRQr2_Chr02g0074631"/>
</dbReference>
<comment type="caution">
    <text evidence="1">The sequence shown here is derived from an EMBL/GenBank/DDBJ whole genome shotgun (WGS) entry which is preliminary data.</text>
</comment>